<name>L7E4A6_MICAE</name>
<organism evidence="1 2">
    <name type="scientific">Microcystis aeruginosa TAIHU98</name>
    <dbReference type="NCBI Taxonomy" id="1134457"/>
    <lineage>
        <taxon>Bacteria</taxon>
        <taxon>Bacillati</taxon>
        <taxon>Cyanobacteriota</taxon>
        <taxon>Cyanophyceae</taxon>
        <taxon>Oscillatoriophycideae</taxon>
        <taxon>Chroococcales</taxon>
        <taxon>Microcystaceae</taxon>
        <taxon>Microcystis</taxon>
    </lineage>
</organism>
<gene>
    <name evidence="1" type="ORF">O53_2685</name>
</gene>
<comment type="caution">
    <text evidence="1">The sequence shown here is derived from an EMBL/GenBank/DDBJ whole genome shotgun (WGS) entry which is preliminary data.</text>
</comment>
<evidence type="ECO:0000313" key="1">
    <source>
        <dbReference type="EMBL" id="ELP53874.1"/>
    </source>
</evidence>
<dbReference type="PATRIC" id="fig|1134457.3.peg.2465"/>
<dbReference type="AlphaFoldDB" id="L7E4A6"/>
<evidence type="ECO:0000313" key="2">
    <source>
        <dbReference type="Proteomes" id="UP000010932"/>
    </source>
</evidence>
<proteinExistence type="predicted"/>
<dbReference type="Proteomes" id="UP000010932">
    <property type="component" value="Unassembled WGS sequence"/>
</dbReference>
<protein>
    <submittedName>
        <fullName evidence="1">Uncharacterized protein</fullName>
    </submittedName>
</protein>
<reference evidence="1 2" key="1">
    <citation type="journal article" date="2013" name="Genome Announc.">
        <title>Whole-Genome Sequence of Microcystis aeruginosa TAIHU98, a Nontoxic Bloom-Forming Strain Isolated from Taihu Lake, China.</title>
        <authorList>
            <person name="Yang C."/>
            <person name="Zhang W."/>
            <person name="Ren M."/>
            <person name="Song L."/>
            <person name="Li T."/>
            <person name="Zhao J."/>
        </authorList>
    </citation>
    <scope>NUCLEOTIDE SEQUENCE [LARGE SCALE GENOMIC DNA]</scope>
    <source>
        <strain evidence="1 2">TAIHU98</strain>
    </source>
</reference>
<sequence>MINSIYSSISFLYSSGKNRQSFPWGSMPDSFFCLLPSEADH</sequence>
<accession>L7E4A6</accession>
<dbReference type="EMBL" id="ANKQ01000002">
    <property type="protein sequence ID" value="ELP53874.1"/>
    <property type="molecule type" value="Genomic_DNA"/>
</dbReference>